<gene>
    <name evidence="1" type="ORF">rCG_63710</name>
</gene>
<evidence type="ECO:0000313" key="2">
    <source>
        <dbReference type="Proteomes" id="UP000234681"/>
    </source>
</evidence>
<dbReference type="EMBL" id="CH473960">
    <property type="protein sequence ID" value="EDM16827.1"/>
    <property type="molecule type" value="Genomic_DNA"/>
</dbReference>
<organism evidence="1 2">
    <name type="scientific">Rattus norvegicus</name>
    <name type="common">Rat</name>
    <dbReference type="NCBI Taxonomy" id="10116"/>
    <lineage>
        <taxon>Eukaryota</taxon>
        <taxon>Metazoa</taxon>
        <taxon>Chordata</taxon>
        <taxon>Craniata</taxon>
        <taxon>Vertebrata</taxon>
        <taxon>Euteleostomi</taxon>
        <taxon>Mammalia</taxon>
        <taxon>Eutheria</taxon>
        <taxon>Euarchontoglires</taxon>
        <taxon>Glires</taxon>
        <taxon>Rodentia</taxon>
        <taxon>Myomorpha</taxon>
        <taxon>Muroidea</taxon>
        <taxon>Muridae</taxon>
        <taxon>Murinae</taxon>
        <taxon>Rattus</taxon>
    </lineage>
</organism>
<reference evidence="1 2" key="1">
    <citation type="submission" date="2005-09" db="EMBL/GenBank/DDBJ databases">
        <authorList>
            <person name="Mural R.J."/>
            <person name="Li P.W."/>
            <person name="Adams M.D."/>
            <person name="Amanatides P.G."/>
            <person name="Baden-Tillson H."/>
            <person name="Barnstead M."/>
            <person name="Chin S.H."/>
            <person name="Dew I."/>
            <person name="Evans C.A."/>
            <person name="Ferriera S."/>
            <person name="Flanigan M."/>
            <person name="Fosler C."/>
            <person name="Glodek A."/>
            <person name="Gu Z."/>
            <person name="Holt R.A."/>
            <person name="Jennings D."/>
            <person name="Kraft C.L."/>
            <person name="Lu F."/>
            <person name="Nguyen T."/>
            <person name="Nusskern D.R."/>
            <person name="Pfannkoch C.M."/>
            <person name="Sitter C."/>
            <person name="Sutton G.G."/>
            <person name="Venter J.C."/>
            <person name="Wang Z."/>
            <person name="Woodage T."/>
            <person name="Zheng X.H."/>
            <person name="Zhong F."/>
        </authorList>
    </citation>
    <scope>NUCLEOTIDE SEQUENCE [LARGE SCALE GENOMIC DNA]</scope>
    <source>
        <strain>BN</strain>
        <strain evidence="2">Sprague-Dawley</strain>
    </source>
</reference>
<dbReference type="Proteomes" id="UP000234681">
    <property type="component" value="Chromosome 7"/>
</dbReference>
<accession>A6IG71</accession>
<sequence>MCFLTAHQHQPSKFFSL</sequence>
<evidence type="ECO:0000313" key="1">
    <source>
        <dbReference type="EMBL" id="EDM16827.1"/>
    </source>
</evidence>
<name>A6IG71_RAT</name>
<proteinExistence type="predicted"/>
<protein>
    <submittedName>
        <fullName evidence="1">RCG63710</fullName>
    </submittedName>
</protein>
<dbReference type="AlphaFoldDB" id="A6IG71"/>